<name>A0ACB9JUU6_9ASTR</name>
<sequence>MSYNRSNIGSGSRNVVASNMFEFGRTYVVRPRGTHQATIVWLHGIGETGSSWSQFLESLPLPNIKWICPTAPTRPIALFGGHHSTAWFYVEDFSDSATDDVEGLDASATHIANMLTHERDDIKLGVAGFSMGAAMALYSATCRVIGQYRNGNRYPINLSVAVALSGWLPCSRIVRSRVHASQEAARRAAALPVLVCHGQVDDVVEHKHGEKSAEILRSSGFQNITFCTYNGLGHYTIPQEMYDVCSWLVRQMGINGYGA</sequence>
<gene>
    <name evidence="1" type="ORF">L1987_05257</name>
</gene>
<protein>
    <submittedName>
        <fullName evidence="1">Uncharacterized protein</fullName>
    </submittedName>
</protein>
<accession>A0ACB9JUU6</accession>
<evidence type="ECO:0000313" key="1">
    <source>
        <dbReference type="EMBL" id="KAI3823814.1"/>
    </source>
</evidence>
<keyword evidence="2" id="KW-1185">Reference proteome</keyword>
<dbReference type="EMBL" id="CM042019">
    <property type="protein sequence ID" value="KAI3823814.1"/>
    <property type="molecule type" value="Genomic_DNA"/>
</dbReference>
<reference evidence="1 2" key="2">
    <citation type="journal article" date="2022" name="Mol. Ecol. Resour.">
        <title>The genomes of chicory, endive, great burdock and yacon provide insights into Asteraceae paleo-polyploidization history and plant inulin production.</title>
        <authorList>
            <person name="Fan W."/>
            <person name="Wang S."/>
            <person name="Wang H."/>
            <person name="Wang A."/>
            <person name="Jiang F."/>
            <person name="Liu H."/>
            <person name="Zhao H."/>
            <person name="Xu D."/>
            <person name="Zhang Y."/>
        </authorList>
    </citation>
    <scope>NUCLEOTIDE SEQUENCE [LARGE SCALE GENOMIC DNA]</scope>
    <source>
        <strain evidence="2">cv. Yunnan</strain>
        <tissue evidence="1">Leaves</tissue>
    </source>
</reference>
<evidence type="ECO:0000313" key="2">
    <source>
        <dbReference type="Proteomes" id="UP001056120"/>
    </source>
</evidence>
<reference evidence="2" key="1">
    <citation type="journal article" date="2022" name="Mol. Ecol. Resour.">
        <title>The genomes of chicory, endive, great burdock and yacon provide insights into Asteraceae palaeo-polyploidization history and plant inulin production.</title>
        <authorList>
            <person name="Fan W."/>
            <person name="Wang S."/>
            <person name="Wang H."/>
            <person name="Wang A."/>
            <person name="Jiang F."/>
            <person name="Liu H."/>
            <person name="Zhao H."/>
            <person name="Xu D."/>
            <person name="Zhang Y."/>
        </authorList>
    </citation>
    <scope>NUCLEOTIDE SEQUENCE [LARGE SCALE GENOMIC DNA]</scope>
    <source>
        <strain evidence="2">cv. Yunnan</strain>
    </source>
</reference>
<comment type="caution">
    <text evidence="1">The sequence shown here is derived from an EMBL/GenBank/DDBJ whole genome shotgun (WGS) entry which is preliminary data.</text>
</comment>
<proteinExistence type="predicted"/>
<organism evidence="1 2">
    <name type="scientific">Smallanthus sonchifolius</name>
    <dbReference type="NCBI Taxonomy" id="185202"/>
    <lineage>
        <taxon>Eukaryota</taxon>
        <taxon>Viridiplantae</taxon>
        <taxon>Streptophyta</taxon>
        <taxon>Embryophyta</taxon>
        <taxon>Tracheophyta</taxon>
        <taxon>Spermatophyta</taxon>
        <taxon>Magnoliopsida</taxon>
        <taxon>eudicotyledons</taxon>
        <taxon>Gunneridae</taxon>
        <taxon>Pentapetalae</taxon>
        <taxon>asterids</taxon>
        <taxon>campanulids</taxon>
        <taxon>Asterales</taxon>
        <taxon>Asteraceae</taxon>
        <taxon>Asteroideae</taxon>
        <taxon>Heliantheae alliance</taxon>
        <taxon>Millerieae</taxon>
        <taxon>Smallanthus</taxon>
    </lineage>
</organism>
<dbReference type="Proteomes" id="UP001056120">
    <property type="component" value="Linkage Group LG02"/>
</dbReference>